<proteinExistence type="predicted"/>
<reference evidence="2" key="1">
    <citation type="submission" date="2015-12" db="EMBL/GenBank/DDBJ databases">
        <title>The first report of fully sequenced SIM-encoding plasmid pHN39-SIM.</title>
        <authorList>
            <person name="Sun F."/>
            <person name="Zhou D."/>
            <person name="Wang Q."/>
            <person name="Feng J."/>
            <person name="Feng W."/>
            <person name="Luo W."/>
            <person name="Zhang D."/>
            <person name="Chen Y."/>
            <person name="Qiu X."/>
            <person name="Yin Z."/>
            <person name="Chen W."/>
            <person name="Xia P."/>
        </authorList>
    </citation>
    <scope>NUCLEOTIDE SEQUENCE</scope>
    <source>
        <strain evidence="2">HN39</strain>
        <plasmid evidence="2">pHN39-SIM</plasmid>
    </source>
</reference>
<accession>A0A3G1DGK9</accession>
<evidence type="ECO:0000256" key="1">
    <source>
        <dbReference type="SAM" id="SignalP"/>
    </source>
</evidence>
<dbReference type="AlphaFoldDB" id="A0A3G1DGK9"/>
<evidence type="ECO:0000313" key="2">
    <source>
        <dbReference type="EMBL" id="AMP35784.1"/>
    </source>
</evidence>
<feature type="chain" id="PRO_5017935286" evidence="1">
    <location>
        <begin position="23"/>
        <end position="160"/>
    </location>
</feature>
<feature type="signal peptide" evidence="1">
    <location>
        <begin position="1"/>
        <end position="22"/>
    </location>
</feature>
<organism evidence="2">
    <name type="scientific">Pseudomonas aeruginosa</name>
    <dbReference type="NCBI Taxonomy" id="287"/>
    <lineage>
        <taxon>Bacteria</taxon>
        <taxon>Pseudomonadati</taxon>
        <taxon>Pseudomonadota</taxon>
        <taxon>Gammaproteobacteria</taxon>
        <taxon>Pseudomonadales</taxon>
        <taxon>Pseudomonadaceae</taxon>
        <taxon>Pseudomonas</taxon>
    </lineage>
</organism>
<name>A0A3G1DGK9_PSEAI</name>
<keyword evidence="2" id="KW-0614">Plasmid</keyword>
<keyword evidence="1" id="KW-0732">Signal</keyword>
<protein>
    <submittedName>
        <fullName evidence="2">Uncharacterized protein</fullName>
    </submittedName>
</protein>
<geneLocation type="plasmid" evidence="2">
    <name>pHN39-SIM</name>
</geneLocation>
<dbReference type="EMBL" id="KU254577">
    <property type="protein sequence ID" value="AMP35784.1"/>
    <property type="molecule type" value="Genomic_DNA"/>
</dbReference>
<sequence length="160" mass="17593">MKDFMKAIVLAAMAALAVNASAAESIVISTELTRNGDIVDAYSVTTQSGVRKAYRNIEYKKYRKLINPNKARLANLELGSTAYFTPYVASDGTVRLTMDVNYVHLADMGTDKAGGLVVDYPRTDGYRLSITDVIPSGGKREYKDNDNGDEYVYTVSVDKQ</sequence>